<name>A0A1R1YNK4_9FUNG</name>
<dbReference type="InterPro" id="IPR018247">
    <property type="entry name" value="EF_Hand_1_Ca_BS"/>
</dbReference>
<dbReference type="Gene3D" id="1.10.238.10">
    <property type="entry name" value="EF-hand"/>
    <property type="match status" value="2"/>
</dbReference>
<feature type="domain" description="EF-hand" evidence="3">
    <location>
        <begin position="100"/>
        <end position="135"/>
    </location>
</feature>
<proteinExistence type="predicted"/>
<dbReference type="OrthoDB" id="26525at2759"/>
<dbReference type="SMART" id="SM00054">
    <property type="entry name" value="EFh"/>
    <property type="match status" value="3"/>
</dbReference>
<evidence type="ECO:0000313" key="4">
    <source>
        <dbReference type="EMBL" id="OMJ28415.1"/>
    </source>
</evidence>
<evidence type="ECO:0000256" key="1">
    <source>
        <dbReference type="ARBA" id="ARBA00022737"/>
    </source>
</evidence>
<keyword evidence="5" id="KW-1185">Reference proteome</keyword>
<dbReference type="InterPro" id="IPR002048">
    <property type="entry name" value="EF_hand_dom"/>
</dbReference>
<dbReference type="GO" id="GO:0005509">
    <property type="term" value="F:calcium ion binding"/>
    <property type="evidence" value="ECO:0007669"/>
    <property type="project" value="InterPro"/>
</dbReference>
<evidence type="ECO:0000313" key="5">
    <source>
        <dbReference type="Proteomes" id="UP000187429"/>
    </source>
</evidence>
<dbReference type="InterPro" id="IPR050230">
    <property type="entry name" value="CALM/Myosin/TropC-like"/>
</dbReference>
<reference evidence="5" key="1">
    <citation type="submission" date="2017-01" db="EMBL/GenBank/DDBJ databases">
        <authorList>
            <person name="Wang Y."/>
            <person name="White M."/>
            <person name="Kvist S."/>
            <person name="Moncalvo J.-M."/>
        </authorList>
    </citation>
    <scope>NUCLEOTIDE SEQUENCE [LARGE SCALE GENOMIC DNA]</scope>
    <source>
        <strain evidence="5">ID-206-W2</strain>
    </source>
</reference>
<evidence type="ECO:0000256" key="2">
    <source>
        <dbReference type="ARBA" id="ARBA00022837"/>
    </source>
</evidence>
<dbReference type="FunFam" id="1.10.238.10:FF:000001">
    <property type="entry name" value="Calmodulin 1"/>
    <property type="match status" value="1"/>
</dbReference>
<dbReference type="Pfam" id="PF13499">
    <property type="entry name" value="EF-hand_7"/>
    <property type="match status" value="2"/>
</dbReference>
<dbReference type="PROSITE" id="PS50222">
    <property type="entry name" value="EF_HAND_2"/>
    <property type="match status" value="2"/>
</dbReference>
<dbReference type="PANTHER" id="PTHR23048">
    <property type="entry name" value="MYOSIN LIGHT CHAIN 1, 3"/>
    <property type="match status" value="1"/>
</dbReference>
<dbReference type="SUPFAM" id="SSF47473">
    <property type="entry name" value="EF-hand"/>
    <property type="match status" value="1"/>
</dbReference>
<dbReference type="PANTHER" id="PTHR23048:SF59">
    <property type="entry name" value="EF-HAND SUPERFAMILY PROTEIN"/>
    <property type="match status" value="1"/>
</dbReference>
<protein>
    <submittedName>
        <fullName evidence="4">Centrin-3</fullName>
    </submittedName>
</protein>
<organism evidence="4 5">
    <name type="scientific">Smittium culicis</name>
    <dbReference type="NCBI Taxonomy" id="133412"/>
    <lineage>
        <taxon>Eukaryota</taxon>
        <taxon>Fungi</taxon>
        <taxon>Fungi incertae sedis</taxon>
        <taxon>Zoopagomycota</taxon>
        <taxon>Kickxellomycotina</taxon>
        <taxon>Harpellomycetes</taxon>
        <taxon>Harpellales</taxon>
        <taxon>Legeriomycetaceae</taxon>
        <taxon>Smittium</taxon>
    </lineage>
</organism>
<dbReference type="EMBL" id="LSSM01000599">
    <property type="protein sequence ID" value="OMJ28415.1"/>
    <property type="molecule type" value="Genomic_DNA"/>
</dbReference>
<feature type="domain" description="EF-hand" evidence="3">
    <location>
        <begin position="27"/>
        <end position="62"/>
    </location>
</feature>
<dbReference type="AlphaFoldDB" id="A0A1R1YNK4"/>
<comment type="caution">
    <text evidence="4">The sequence shown here is derived from an EMBL/GenBank/DDBJ whole genome shotgun (WGS) entry which is preliminary data.</text>
</comment>
<dbReference type="InterPro" id="IPR011992">
    <property type="entry name" value="EF-hand-dom_pair"/>
</dbReference>
<sequence length="179" mass="20532">MQQSYNMNGVNSYNQSNRNSNFEVSSEHMAEIKEAFELFDADNDGLLDYYEFKVAMRALGFDVKKQETLELLKLYEPQNGKSINLSNFMSLMARKISERNPEEEYRKAFRLFDNKGTGIITAECLGRVAKELGESLTQEEIKSMIEEFDFDGDGASKNFISISFNENEFIGIMTGNFKN</sequence>
<dbReference type="GO" id="GO:0016460">
    <property type="term" value="C:myosin II complex"/>
    <property type="evidence" value="ECO:0007669"/>
    <property type="project" value="TreeGrafter"/>
</dbReference>
<dbReference type="CDD" id="cd00051">
    <property type="entry name" value="EFh"/>
    <property type="match status" value="2"/>
</dbReference>
<keyword evidence="2" id="KW-0106">Calcium</keyword>
<evidence type="ECO:0000259" key="3">
    <source>
        <dbReference type="PROSITE" id="PS50222"/>
    </source>
</evidence>
<keyword evidence="1" id="KW-0677">Repeat</keyword>
<dbReference type="Proteomes" id="UP000187429">
    <property type="component" value="Unassembled WGS sequence"/>
</dbReference>
<gene>
    <name evidence="4" type="ORF">AYI69_g2111</name>
</gene>
<accession>A0A1R1YNK4</accession>
<dbReference type="PROSITE" id="PS00018">
    <property type="entry name" value="EF_HAND_1"/>
    <property type="match status" value="1"/>
</dbReference>